<dbReference type="Proteomes" id="UP000015106">
    <property type="component" value="Chromosome 5"/>
</dbReference>
<evidence type="ECO:0000313" key="3">
    <source>
        <dbReference type="EnsemblPlants" id="TuG1812G0500002963.01.T02"/>
    </source>
</evidence>
<dbReference type="GO" id="GO:0019905">
    <property type="term" value="F:syntaxin binding"/>
    <property type="evidence" value="ECO:0007669"/>
    <property type="project" value="TreeGrafter"/>
</dbReference>
<dbReference type="AlphaFoldDB" id="A0A8R7QGB3"/>
<feature type="domain" description="Vps52 coiled-coil" evidence="2">
    <location>
        <begin position="87"/>
        <end position="121"/>
    </location>
</feature>
<name>A0A8R7QGB3_TRIUA</name>
<dbReference type="GO" id="GO:0006896">
    <property type="term" value="P:Golgi to vacuole transport"/>
    <property type="evidence" value="ECO:0007669"/>
    <property type="project" value="TreeGrafter"/>
</dbReference>
<dbReference type="GO" id="GO:0032456">
    <property type="term" value="P:endocytic recycling"/>
    <property type="evidence" value="ECO:0007669"/>
    <property type="project" value="TreeGrafter"/>
</dbReference>
<dbReference type="Pfam" id="PF04129">
    <property type="entry name" value="Vps52_CC"/>
    <property type="match status" value="1"/>
</dbReference>
<dbReference type="GO" id="GO:0005829">
    <property type="term" value="C:cytosol"/>
    <property type="evidence" value="ECO:0007669"/>
    <property type="project" value="GOC"/>
</dbReference>
<feature type="coiled-coil region" evidence="1">
    <location>
        <begin position="33"/>
        <end position="60"/>
    </location>
</feature>
<dbReference type="GO" id="GO:0000938">
    <property type="term" value="C:GARP complex"/>
    <property type="evidence" value="ECO:0007669"/>
    <property type="project" value="TreeGrafter"/>
</dbReference>
<dbReference type="GO" id="GO:0042147">
    <property type="term" value="P:retrograde transport, endosome to Golgi"/>
    <property type="evidence" value="ECO:0007669"/>
    <property type="project" value="TreeGrafter"/>
</dbReference>
<keyword evidence="1" id="KW-0175">Coiled coil</keyword>
<evidence type="ECO:0000313" key="4">
    <source>
        <dbReference type="Proteomes" id="UP000015106"/>
    </source>
</evidence>
<dbReference type="PANTHER" id="PTHR14190">
    <property type="entry name" value="SUPPRESSOR OF ACTIN MUTATIONS 2/VACUOLAR PROTEIN SORTING 52"/>
    <property type="match status" value="1"/>
</dbReference>
<evidence type="ECO:0000256" key="1">
    <source>
        <dbReference type="SAM" id="Coils"/>
    </source>
</evidence>
<evidence type="ECO:0000259" key="2">
    <source>
        <dbReference type="Pfam" id="PF04129"/>
    </source>
</evidence>
<keyword evidence="4" id="KW-1185">Reference proteome</keyword>
<reference evidence="3" key="2">
    <citation type="submission" date="2018-03" db="EMBL/GenBank/DDBJ databases">
        <title>The Triticum urartu genome reveals the dynamic nature of wheat genome evolution.</title>
        <authorList>
            <person name="Ling H."/>
            <person name="Ma B."/>
            <person name="Shi X."/>
            <person name="Liu H."/>
            <person name="Dong L."/>
            <person name="Sun H."/>
            <person name="Cao Y."/>
            <person name="Gao Q."/>
            <person name="Zheng S."/>
            <person name="Li Y."/>
            <person name="Yu Y."/>
            <person name="Du H."/>
            <person name="Qi M."/>
            <person name="Li Y."/>
            <person name="Yu H."/>
            <person name="Cui Y."/>
            <person name="Wang N."/>
            <person name="Chen C."/>
            <person name="Wu H."/>
            <person name="Zhao Y."/>
            <person name="Zhang J."/>
            <person name="Li Y."/>
            <person name="Zhou W."/>
            <person name="Zhang B."/>
            <person name="Hu W."/>
            <person name="Eijk M."/>
            <person name="Tang J."/>
            <person name="Witsenboer H."/>
            <person name="Zhao S."/>
            <person name="Li Z."/>
            <person name="Zhang A."/>
            <person name="Wang D."/>
            <person name="Liang C."/>
        </authorList>
    </citation>
    <scope>NUCLEOTIDE SEQUENCE [LARGE SCALE GENOMIC DNA]</scope>
    <source>
        <strain evidence="3">cv. G1812</strain>
    </source>
</reference>
<dbReference type="EnsemblPlants" id="TuG1812G0500002963.01.T02">
    <property type="protein sequence ID" value="TuG1812G0500002963.01.T02"/>
    <property type="gene ID" value="TuG1812G0500002963.01"/>
</dbReference>
<dbReference type="PANTHER" id="PTHR14190:SF7">
    <property type="entry name" value="VACUOLAR PROTEIN SORTING-ASSOCIATED PROTEIN 52 HOMOLOG"/>
    <property type="match status" value="1"/>
</dbReference>
<dbReference type="Gramene" id="TuG1812G0500002963.01.T02">
    <property type="protein sequence ID" value="TuG1812G0500002963.01.T02"/>
    <property type="gene ID" value="TuG1812G0500002963.01"/>
</dbReference>
<proteinExistence type="predicted"/>
<organism evidence="3 4">
    <name type="scientific">Triticum urartu</name>
    <name type="common">Red wild einkorn</name>
    <name type="synonym">Crithodium urartu</name>
    <dbReference type="NCBI Taxonomy" id="4572"/>
    <lineage>
        <taxon>Eukaryota</taxon>
        <taxon>Viridiplantae</taxon>
        <taxon>Streptophyta</taxon>
        <taxon>Embryophyta</taxon>
        <taxon>Tracheophyta</taxon>
        <taxon>Spermatophyta</taxon>
        <taxon>Magnoliopsida</taxon>
        <taxon>Liliopsida</taxon>
        <taxon>Poales</taxon>
        <taxon>Poaceae</taxon>
        <taxon>BOP clade</taxon>
        <taxon>Pooideae</taxon>
        <taxon>Triticodae</taxon>
        <taxon>Triticeae</taxon>
        <taxon>Triticinae</taxon>
        <taxon>Triticum</taxon>
    </lineage>
</organism>
<accession>A0A8R7QGB3</accession>
<reference evidence="3" key="3">
    <citation type="submission" date="2022-06" db="UniProtKB">
        <authorList>
            <consortium name="EnsemblPlants"/>
        </authorList>
    </citation>
    <scope>IDENTIFICATION</scope>
</reference>
<protein>
    <recommendedName>
        <fullName evidence="2">Vps52 coiled-coil domain-containing protein</fullName>
    </recommendedName>
</protein>
<reference evidence="4" key="1">
    <citation type="journal article" date="2013" name="Nature">
        <title>Draft genome of the wheat A-genome progenitor Triticum urartu.</title>
        <authorList>
            <person name="Ling H.Q."/>
            <person name="Zhao S."/>
            <person name="Liu D."/>
            <person name="Wang J."/>
            <person name="Sun H."/>
            <person name="Zhang C."/>
            <person name="Fan H."/>
            <person name="Li D."/>
            <person name="Dong L."/>
            <person name="Tao Y."/>
            <person name="Gao C."/>
            <person name="Wu H."/>
            <person name="Li Y."/>
            <person name="Cui Y."/>
            <person name="Guo X."/>
            <person name="Zheng S."/>
            <person name="Wang B."/>
            <person name="Yu K."/>
            <person name="Liang Q."/>
            <person name="Yang W."/>
            <person name="Lou X."/>
            <person name="Chen J."/>
            <person name="Feng M."/>
            <person name="Jian J."/>
            <person name="Zhang X."/>
            <person name="Luo G."/>
            <person name="Jiang Y."/>
            <person name="Liu J."/>
            <person name="Wang Z."/>
            <person name="Sha Y."/>
            <person name="Zhang B."/>
            <person name="Wu H."/>
            <person name="Tang D."/>
            <person name="Shen Q."/>
            <person name="Xue P."/>
            <person name="Zou S."/>
            <person name="Wang X."/>
            <person name="Liu X."/>
            <person name="Wang F."/>
            <person name="Yang Y."/>
            <person name="An X."/>
            <person name="Dong Z."/>
            <person name="Zhang K."/>
            <person name="Zhang X."/>
            <person name="Luo M.C."/>
            <person name="Dvorak J."/>
            <person name="Tong Y."/>
            <person name="Wang J."/>
            <person name="Yang H."/>
            <person name="Li Z."/>
            <person name="Wang D."/>
            <person name="Zhang A."/>
            <person name="Wang J."/>
        </authorList>
    </citation>
    <scope>NUCLEOTIDE SEQUENCE</scope>
    <source>
        <strain evidence="4">cv. G1812</strain>
    </source>
</reference>
<dbReference type="InterPro" id="IPR048319">
    <property type="entry name" value="Vps52_CC"/>
</dbReference>
<sequence length="128" mass="14226">MEVIPAAAAHDGQKQRFDLGVFVGDLPLDDDDAASDNESLEGLQQELEDCKNDQEVANILANGIKMRDYTKGVENSIRQVELDSIQDYITESENLVLLHDQISDCDNILSQMETVLTGFQVIAYSHLL</sequence>
<dbReference type="InterPro" id="IPR007258">
    <property type="entry name" value="Vps52"/>
</dbReference>
<gene>
    <name evidence="3" type="primary">LOC125509761</name>
</gene>